<dbReference type="InterPro" id="IPR043502">
    <property type="entry name" value="DNA/RNA_pol_sf"/>
</dbReference>
<dbReference type="RefSeq" id="WP_165875864.1">
    <property type="nucleotide sequence ID" value="NZ_SMAG01000003.1"/>
</dbReference>
<organism evidence="12 13">
    <name type="scientific">Hazenella coriacea</name>
    <dbReference type="NCBI Taxonomy" id="1179467"/>
    <lineage>
        <taxon>Bacteria</taxon>
        <taxon>Bacillati</taxon>
        <taxon>Bacillota</taxon>
        <taxon>Bacilli</taxon>
        <taxon>Bacillales</taxon>
        <taxon>Thermoactinomycetaceae</taxon>
        <taxon>Hazenella</taxon>
    </lineage>
</organism>
<dbReference type="PANTHER" id="PTHR34047">
    <property type="entry name" value="NUCLEAR INTRON MATURASE 1, MITOCHONDRIAL-RELATED"/>
    <property type="match status" value="1"/>
</dbReference>
<comment type="similarity">
    <text evidence="8">Belongs to the bacterial reverse transcriptase family.</text>
</comment>
<name>A0A4R3L708_9BACL</name>
<evidence type="ECO:0000256" key="8">
    <source>
        <dbReference type="ARBA" id="ARBA00034120"/>
    </source>
</evidence>
<reference evidence="12 13" key="1">
    <citation type="submission" date="2019-03" db="EMBL/GenBank/DDBJ databases">
        <title>Genomic Encyclopedia of Type Strains, Phase IV (KMG-IV): sequencing the most valuable type-strain genomes for metagenomic binning, comparative biology and taxonomic classification.</title>
        <authorList>
            <person name="Goeker M."/>
        </authorList>
    </citation>
    <scope>NUCLEOTIDE SEQUENCE [LARGE SCALE GENOMIC DNA]</scope>
    <source>
        <strain evidence="12 13">DSM 45707</strain>
    </source>
</reference>
<dbReference type="GO" id="GO:0003723">
    <property type="term" value="F:RNA binding"/>
    <property type="evidence" value="ECO:0007669"/>
    <property type="project" value="InterPro"/>
</dbReference>
<dbReference type="InterPro" id="IPR051083">
    <property type="entry name" value="GrpII_Intron_Splice-Mob/Def"/>
</dbReference>
<protein>
    <recommendedName>
        <fullName evidence="1">RNA-directed DNA polymerase</fullName>
        <ecNumber evidence="1">2.7.7.49</ecNumber>
    </recommendedName>
</protein>
<dbReference type="PROSITE" id="PS50878">
    <property type="entry name" value="RT_POL"/>
    <property type="match status" value="1"/>
</dbReference>
<keyword evidence="13" id="KW-1185">Reference proteome</keyword>
<dbReference type="SUPFAM" id="SSF56672">
    <property type="entry name" value="DNA/RNA polymerases"/>
    <property type="match status" value="1"/>
</dbReference>
<dbReference type="CDD" id="cd03487">
    <property type="entry name" value="RT_Bac_retron_II"/>
    <property type="match status" value="1"/>
</dbReference>
<dbReference type="Pfam" id="PF00078">
    <property type="entry name" value="RVT_1"/>
    <property type="match status" value="1"/>
</dbReference>
<keyword evidence="10" id="KW-0175">Coiled coil</keyword>
<evidence type="ECO:0000259" key="11">
    <source>
        <dbReference type="PROSITE" id="PS50878"/>
    </source>
</evidence>
<dbReference type="InterPro" id="IPR000477">
    <property type="entry name" value="RT_dom"/>
</dbReference>
<dbReference type="Proteomes" id="UP000294937">
    <property type="component" value="Unassembled WGS sequence"/>
</dbReference>
<evidence type="ECO:0000256" key="6">
    <source>
        <dbReference type="ARBA" id="ARBA00022918"/>
    </source>
</evidence>
<proteinExistence type="inferred from homology"/>
<evidence type="ECO:0000256" key="3">
    <source>
        <dbReference type="ARBA" id="ARBA00022695"/>
    </source>
</evidence>
<keyword evidence="2" id="KW-0808">Transferase</keyword>
<keyword evidence="3" id="KW-0548">Nucleotidyltransferase</keyword>
<evidence type="ECO:0000256" key="1">
    <source>
        <dbReference type="ARBA" id="ARBA00012493"/>
    </source>
</evidence>
<keyword evidence="7" id="KW-0051">Antiviral defense</keyword>
<evidence type="ECO:0000256" key="2">
    <source>
        <dbReference type="ARBA" id="ARBA00022679"/>
    </source>
</evidence>
<feature type="coiled-coil region" evidence="10">
    <location>
        <begin position="52"/>
        <end position="98"/>
    </location>
</feature>
<comment type="caution">
    <text evidence="12">The sequence shown here is derived from an EMBL/GenBank/DDBJ whole genome shotgun (WGS) entry which is preliminary data.</text>
</comment>
<dbReference type="PRINTS" id="PR00866">
    <property type="entry name" value="RNADNAPOLMS"/>
</dbReference>
<dbReference type="PANTHER" id="PTHR34047:SF7">
    <property type="entry name" value="RNA-DIRECTED DNA POLYMERASE"/>
    <property type="match status" value="1"/>
</dbReference>
<evidence type="ECO:0000313" key="13">
    <source>
        <dbReference type="Proteomes" id="UP000294937"/>
    </source>
</evidence>
<evidence type="ECO:0000256" key="4">
    <source>
        <dbReference type="ARBA" id="ARBA00022723"/>
    </source>
</evidence>
<dbReference type="GO" id="GO:0051607">
    <property type="term" value="P:defense response to virus"/>
    <property type="evidence" value="ECO:0007669"/>
    <property type="project" value="UniProtKB-KW"/>
</dbReference>
<keyword evidence="4" id="KW-0479">Metal-binding</keyword>
<keyword evidence="6 12" id="KW-0695">RNA-directed DNA polymerase</keyword>
<evidence type="ECO:0000256" key="7">
    <source>
        <dbReference type="ARBA" id="ARBA00023118"/>
    </source>
</evidence>
<comment type="catalytic activity">
    <reaction evidence="9">
        <text>DNA(n) + a 2'-deoxyribonucleoside 5'-triphosphate = DNA(n+1) + diphosphate</text>
        <dbReference type="Rhea" id="RHEA:22508"/>
        <dbReference type="Rhea" id="RHEA-COMP:17339"/>
        <dbReference type="Rhea" id="RHEA-COMP:17340"/>
        <dbReference type="ChEBI" id="CHEBI:33019"/>
        <dbReference type="ChEBI" id="CHEBI:61560"/>
        <dbReference type="ChEBI" id="CHEBI:173112"/>
        <dbReference type="EC" id="2.7.7.49"/>
    </reaction>
</comment>
<dbReference type="GO" id="GO:0003964">
    <property type="term" value="F:RNA-directed DNA polymerase activity"/>
    <property type="evidence" value="ECO:0007669"/>
    <property type="project" value="UniProtKB-KW"/>
</dbReference>
<evidence type="ECO:0000256" key="5">
    <source>
        <dbReference type="ARBA" id="ARBA00022842"/>
    </source>
</evidence>
<keyword evidence="5" id="KW-0460">Magnesium</keyword>
<dbReference type="AlphaFoldDB" id="A0A4R3L708"/>
<accession>A0A4R3L708</accession>
<dbReference type="EC" id="2.7.7.49" evidence="1"/>
<feature type="domain" description="Reverse transcriptase" evidence="11">
    <location>
        <begin position="173"/>
        <end position="405"/>
    </location>
</feature>
<dbReference type="InterPro" id="IPR000123">
    <property type="entry name" value="Reverse_transcriptase_msDNA"/>
</dbReference>
<dbReference type="GO" id="GO:0046872">
    <property type="term" value="F:metal ion binding"/>
    <property type="evidence" value="ECO:0007669"/>
    <property type="project" value="UniProtKB-KW"/>
</dbReference>
<evidence type="ECO:0000256" key="10">
    <source>
        <dbReference type="SAM" id="Coils"/>
    </source>
</evidence>
<evidence type="ECO:0000256" key="9">
    <source>
        <dbReference type="ARBA" id="ARBA00048173"/>
    </source>
</evidence>
<sequence length="484" mass="55863">MTEEQNQEEVKQLTREEWIERIKSEGRTEAIKKEMLRLGFWIEKPLTPEEKREQAEDELKLKQLQAELQELQKESAKISNLNKILKQARAKRIEESKKKRADRKAAIEKREADRKARWQDYKESHIVHVGDGLSAGLQSFETDEKKLMEQRLPLIRSAVQCADEMGITLSQLKWLTYHRDTATINHYYRFTIPKKNGGEREISSPKPLLRQAQAWIKAHILDQIQVHSAAYGFVPQINTVDNAKQHVNQAAVIKMDLKDFFPSITFWRVRGLFHSFGYSEAISTLFACLCTEPPRKEASFNGKIYHVALGERQLPQGACTSPSITNILCRRLDERLTGLAQTNGFIYTRYADDLTFSCQESSLSKIGTLLNSVRNIVKFEGFTVNEEKTRVLRASRRQRVTGIVVNEKPNLTRQDLRRFRALLHNVEKNGLEAENRSNHPNFWAYIQGTTSYIRMVRPELGEKLGEQVERIAIKYHLAGSVVSK</sequence>
<dbReference type="EMBL" id="SMAG01000003">
    <property type="protein sequence ID" value="TCS94878.1"/>
    <property type="molecule type" value="Genomic_DNA"/>
</dbReference>
<evidence type="ECO:0000313" key="12">
    <source>
        <dbReference type="EMBL" id="TCS94878.1"/>
    </source>
</evidence>
<gene>
    <name evidence="12" type="ORF">EDD58_103301</name>
</gene>